<sequence length="446" mass="49497">MVGGSHHRVVEVKRETLESCMTCPLCNKLLKEATTISLCLHTFCRKCIYGKLSDEGMDCCPICDIELGCLPVDKLRPDHSLQEVRAKIFPYKRRKISAPEVMPSASPPAKRKERSLSSLVVSTPKVPMQRGLTGRRTKATARKRIADFRWCSFSVEGSPKKEDSAEDHSSGSTSPDSSNKISQRKRQDCSGAKPSSEHRSNEDTDDVEIMEGKADLWTSLNCLVEAANRKSSKLNSQASPASVSEPHNGPDRHLYAPEIKAGLESPTVPDGKLSIHKYKSKEHRLNSKVLDEKNGANLITKPVKRRRLHAEAQKKAAASNRIMLDTLGSKWNTKNNPIWFSLVACEDRIGHISLPQLSACYLRIGDGKMPVSFILKYLVKKLDLTSEAEVEIMCQGQPVVPSLQLHSLVDYWFRTASTAKKIPATVGSSAKDFVMVLSYCRKVQAP</sequence>
<dbReference type="GO" id="GO:0004842">
    <property type="term" value="F:ubiquitin-protein transferase activity"/>
    <property type="evidence" value="ECO:0007669"/>
    <property type="project" value="InterPro"/>
</dbReference>
<gene>
    <name evidence="7" type="ORF">F3Y22_tig00014728pilonHSYRG00016</name>
</gene>
<evidence type="ECO:0000256" key="2">
    <source>
        <dbReference type="ARBA" id="ARBA00022771"/>
    </source>
</evidence>
<feature type="compositionally biased region" description="Basic and acidic residues" evidence="5">
    <location>
        <begin position="158"/>
        <end position="169"/>
    </location>
</feature>
<feature type="domain" description="RING-type" evidence="6">
    <location>
        <begin position="23"/>
        <end position="64"/>
    </location>
</feature>
<evidence type="ECO:0000313" key="7">
    <source>
        <dbReference type="EMBL" id="KAE8721971.1"/>
    </source>
</evidence>
<feature type="region of interest" description="Disordered" evidence="5">
    <location>
        <begin position="230"/>
        <end position="251"/>
    </location>
</feature>
<dbReference type="GO" id="GO:0008270">
    <property type="term" value="F:zinc ion binding"/>
    <property type="evidence" value="ECO:0007669"/>
    <property type="project" value="UniProtKB-KW"/>
</dbReference>
<dbReference type="Pfam" id="PF13923">
    <property type="entry name" value="zf-C3HC4_2"/>
    <property type="match status" value="1"/>
</dbReference>
<evidence type="ECO:0000256" key="5">
    <source>
        <dbReference type="SAM" id="MobiDB-lite"/>
    </source>
</evidence>
<proteinExistence type="predicted"/>
<evidence type="ECO:0000259" key="6">
    <source>
        <dbReference type="PROSITE" id="PS50089"/>
    </source>
</evidence>
<dbReference type="PROSITE" id="PS00518">
    <property type="entry name" value="ZF_RING_1"/>
    <property type="match status" value="1"/>
</dbReference>
<dbReference type="InterPro" id="IPR017907">
    <property type="entry name" value="Znf_RING_CS"/>
</dbReference>
<dbReference type="SMART" id="SM00184">
    <property type="entry name" value="RING"/>
    <property type="match status" value="1"/>
</dbReference>
<dbReference type="AlphaFoldDB" id="A0A6A3C1S6"/>
<dbReference type="Proteomes" id="UP000436088">
    <property type="component" value="Unassembled WGS sequence"/>
</dbReference>
<dbReference type="EMBL" id="VEPZ02000584">
    <property type="protein sequence ID" value="KAE8721971.1"/>
    <property type="molecule type" value="Genomic_DNA"/>
</dbReference>
<dbReference type="InterPro" id="IPR001841">
    <property type="entry name" value="Znf_RING"/>
</dbReference>
<dbReference type="InterPro" id="IPR013083">
    <property type="entry name" value="Znf_RING/FYVE/PHD"/>
</dbReference>
<protein>
    <submittedName>
        <fullName evidence="7">DREB2A-interacting protein 2 isoform 3</fullName>
    </submittedName>
</protein>
<keyword evidence="8" id="KW-1185">Reference proteome</keyword>
<keyword evidence="3" id="KW-0862">Zinc</keyword>
<name>A0A6A3C1S6_HIBSY</name>
<dbReference type="Gene3D" id="3.30.40.10">
    <property type="entry name" value="Zinc/RING finger domain, C3HC4 (zinc finger)"/>
    <property type="match status" value="1"/>
</dbReference>
<evidence type="ECO:0000313" key="8">
    <source>
        <dbReference type="Proteomes" id="UP000436088"/>
    </source>
</evidence>
<reference evidence="7" key="1">
    <citation type="submission" date="2019-09" db="EMBL/GenBank/DDBJ databases">
        <title>Draft genome information of white flower Hibiscus syriacus.</title>
        <authorList>
            <person name="Kim Y.-M."/>
        </authorList>
    </citation>
    <scope>NUCLEOTIDE SEQUENCE [LARGE SCALE GENOMIC DNA]</scope>
    <source>
        <strain evidence="7">YM2019G1</strain>
    </source>
</reference>
<keyword evidence="2 4" id="KW-0863">Zinc-finger</keyword>
<dbReference type="SUPFAM" id="SSF57850">
    <property type="entry name" value="RING/U-box"/>
    <property type="match status" value="1"/>
</dbReference>
<dbReference type="PROSITE" id="PS50089">
    <property type="entry name" value="ZF_RING_2"/>
    <property type="match status" value="1"/>
</dbReference>
<feature type="compositionally biased region" description="Polar residues" evidence="5">
    <location>
        <begin position="233"/>
        <end position="242"/>
    </location>
</feature>
<accession>A0A6A3C1S6</accession>
<keyword evidence="1" id="KW-0479">Metal-binding</keyword>
<evidence type="ECO:0000256" key="4">
    <source>
        <dbReference type="PROSITE-ProRule" id="PRU00175"/>
    </source>
</evidence>
<organism evidence="7 8">
    <name type="scientific">Hibiscus syriacus</name>
    <name type="common">Rose of Sharon</name>
    <dbReference type="NCBI Taxonomy" id="106335"/>
    <lineage>
        <taxon>Eukaryota</taxon>
        <taxon>Viridiplantae</taxon>
        <taxon>Streptophyta</taxon>
        <taxon>Embryophyta</taxon>
        <taxon>Tracheophyta</taxon>
        <taxon>Spermatophyta</taxon>
        <taxon>Magnoliopsida</taxon>
        <taxon>eudicotyledons</taxon>
        <taxon>Gunneridae</taxon>
        <taxon>Pentapetalae</taxon>
        <taxon>rosids</taxon>
        <taxon>malvids</taxon>
        <taxon>Malvales</taxon>
        <taxon>Malvaceae</taxon>
        <taxon>Malvoideae</taxon>
        <taxon>Hibiscus</taxon>
    </lineage>
</organism>
<comment type="caution">
    <text evidence="7">The sequence shown here is derived from an EMBL/GenBank/DDBJ whole genome shotgun (WGS) entry which is preliminary data.</text>
</comment>
<feature type="region of interest" description="Disordered" evidence="5">
    <location>
        <begin position="99"/>
        <end position="140"/>
    </location>
</feature>
<dbReference type="OrthoDB" id="1305878at2759"/>
<dbReference type="PANTHER" id="PTHR46293">
    <property type="entry name" value="E3 UBIQUITIN PROTEIN LIGASE DRIP1"/>
    <property type="match status" value="1"/>
</dbReference>
<evidence type="ECO:0000256" key="1">
    <source>
        <dbReference type="ARBA" id="ARBA00022723"/>
    </source>
</evidence>
<feature type="region of interest" description="Disordered" evidence="5">
    <location>
        <begin position="157"/>
        <end position="207"/>
    </location>
</feature>
<dbReference type="PANTHER" id="PTHR46293:SF1">
    <property type="entry name" value="OS03G0632800 PROTEIN"/>
    <property type="match status" value="1"/>
</dbReference>
<dbReference type="InterPro" id="IPR044807">
    <property type="entry name" value="DRIP1-like"/>
</dbReference>
<evidence type="ECO:0000256" key="3">
    <source>
        <dbReference type="ARBA" id="ARBA00022833"/>
    </source>
</evidence>